<reference evidence="2" key="1">
    <citation type="journal article" date="2014" name="Proc. Natl. Acad. Sci. U.S.A.">
        <title>Extensive sampling of basidiomycete genomes demonstrates inadequacy of the white-rot/brown-rot paradigm for wood decay fungi.</title>
        <authorList>
            <person name="Riley R."/>
            <person name="Salamov A.A."/>
            <person name="Brown D.W."/>
            <person name="Nagy L.G."/>
            <person name="Floudas D."/>
            <person name="Held B.W."/>
            <person name="Levasseur A."/>
            <person name="Lombard V."/>
            <person name="Morin E."/>
            <person name="Otillar R."/>
            <person name="Lindquist E.A."/>
            <person name="Sun H."/>
            <person name="LaButti K.M."/>
            <person name="Schmutz J."/>
            <person name="Jabbour D."/>
            <person name="Luo H."/>
            <person name="Baker S.E."/>
            <person name="Pisabarro A.G."/>
            <person name="Walton J.D."/>
            <person name="Blanchette R.A."/>
            <person name="Henrissat B."/>
            <person name="Martin F."/>
            <person name="Cullen D."/>
            <person name="Hibbett D.S."/>
            <person name="Grigoriev I.V."/>
        </authorList>
    </citation>
    <scope>NUCLEOTIDE SEQUENCE [LARGE SCALE GENOMIC DNA]</scope>
    <source>
        <strain evidence="2">CBS 339.88</strain>
    </source>
</reference>
<keyword evidence="2" id="KW-1185">Reference proteome</keyword>
<dbReference type="EMBL" id="KL142397">
    <property type="protein sequence ID" value="KDR70369.1"/>
    <property type="molecule type" value="Genomic_DNA"/>
</dbReference>
<dbReference type="AlphaFoldDB" id="A0A067SRP4"/>
<proteinExistence type="predicted"/>
<protein>
    <submittedName>
        <fullName evidence="1">Uncharacterized protein</fullName>
    </submittedName>
</protein>
<gene>
    <name evidence="1" type="ORF">GALMADRAFT_144672</name>
</gene>
<name>A0A067SRP4_GALM3</name>
<dbReference type="HOGENOM" id="CLU_1938320_0_0_1"/>
<evidence type="ECO:0000313" key="1">
    <source>
        <dbReference type="EMBL" id="KDR70369.1"/>
    </source>
</evidence>
<evidence type="ECO:0000313" key="2">
    <source>
        <dbReference type="Proteomes" id="UP000027222"/>
    </source>
</evidence>
<dbReference type="Proteomes" id="UP000027222">
    <property type="component" value="Unassembled WGS sequence"/>
</dbReference>
<sequence>MPLRHAIAYSDLRSTSFPQFLHLETAQRSHGRAETKKIPRVGSFIADSLGRAITPNSNLREFIWSSCATAVLVPFGKVQISLHVSVLILYPRNFSQSWLSSNLLLSDSIDLLLNADATLAITIPNEPPLR</sequence>
<accession>A0A067SRP4</accession>
<organism evidence="1 2">
    <name type="scientific">Galerina marginata (strain CBS 339.88)</name>
    <dbReference type="NCBI Taxonomy" id="685588"/>
    <lineage>
        <taxon>Eukaryota</taxon>
        <taxon>Fungi</taxon>
        <taxon>Dikarya</taxon>
        <taxon>Basidiomycota</taxon>
        <taxon>Agaricomycotina</taxon>
        <taxon>Agaricomycetes</taxon>
        <taxon>Agaricomycetidae</taxon>
        <taxon>Agaricales</taxon>
        <taxon>Agaricineae</taxon>
        <taxon>Strophariaceae</taxon>
        <taxon>Galerina</taxon>
    </lineage>
</organism>